<organism evidence="2 3">
    <name type="scientific">Rhizopus delemar (strain RA 99-880 / ATCC MYA-4621 / FGSC 9543 / NRRL 43880)</name>
    <name type="common">Mucormycosis agent</name>
    <name type="synonym">Rhizopus arrhizus var. delemar</name>
    <dbReference type="NCBI Taxonomy" id="246409"/>
    <lineage>
        <taxon>Eukaryota</taxon>
        <taxon>Fungi</taxon>
        <taxon>Fungi incertae sedis</taxon>
        <taxon>Mucoromycota</taxon>
        <taxon>Mucoromycotina</taxon>
        <taxon>Mucoromycetes</taxon>
        <taxon>Mucorales</taxon>
        <taxon>Mucorineae</taxon>
        <taxon>Rhizopodaceae</taxon>
        <taxon>Rhizopus</taxon>
    </lineage>
</organism>
<accession>I1BJ23</accession>
<feature type="compositionally biased region" description="Polar residues" evidence="1">
    <location>
        <begin position="73"/>
        <end position="84"/>
    </location>
</feature>
<proteinExistence type="predicted"/>
<dbReference type="InParanoid" id="I1BJ23"/>
<protein>
    <submittedName>
        <fullName evidence="2">Uncharacterized protein</fullName>
    </submittedName>
</protein>
<dbReference type="EMBL" id="CH476732">
    <property type="protein sequence ID" value="EIE76203.1"/>
    <property type="molecule type" value="Genomic_DNA"/>
</dbReference>
<dbReference type="RefSeq" id="XP_067511599.1">
    <property type="nucleotide sequence ID" value="XM_067655498.1"/>
</dbReference>
<gene>
    <name evidence="2" type="ORF">RO3G_00907</name>
</gene>
<name>I1BJ23_RHIO9</name>
<evidence type="ECO:0000313" key="3">
    <source>
        <dbReference type="Proteomes" id="UP000009138"/>
    </source>
</evidence>
<evidence type="ECO:0000256" key="1">
    <source>
        <dbReference type="SAM" id="MobiDB-lite"/>
    </source>
</evidence>
<dbReference type="VEuPathDB" id="FungiDB:RO3G_00907"/>
<reference evidence="2 3" key="1">
    <citation type="journal article" date="2009" name="PLoS Genet.">
        <title>Genomic analysis of the basal lineage fungus Rhizopus oryzae reveals a whole-genome duplication.</title>
        <authorList>
            <person name="Ma L.-J."/>
            <person name="Ibrahim A.S."/>
            <person name="Skory C."/>
            <person name="Grabherr M.G."/>
            <person name="Burger G."/>
            <person name="Butler M."/>
            <person name="Elias M."/>
            <person name="Idnurm A."/>
            <person name="Lang B.F."/>
            <person name="Sone T."/>
            <person name="Abe A."/>
            <person name="Calvo S.E."/>
            <person name="Corrochano L.M."/>
            <person name="Engels R."/>
            <person name="Fu J."/>
            <person name="Hansberg W."/>
            <person name="Kim J.-M."/>
            <person name="Kodira C.D."/>
            <person name="Koehrsen M.J."/>
            <person name="Liu B."/>
            <person name="Miranda-Saavedra D."/>
            <person name="O'Leary S."/>
            <person name="Ortiz-Castellanos L."/>
            <person name="Poulter R."/>
            <person name="Rodriguez-Romero J."/>
            <person name="Ruiz-Herrera J."/>
            <person name="Shen Y.-Q."/>
            <person name="Zeng Q."/>
            <person name="Galagan J."/>
            <person name="Birren B.W."/>
            <person name="Cuomo C.A."/>
            <person name="Wickes B.L."/>
        </authorList>
    </citation>
    <scope>NUCLEOTIDE SEQUENCE [LARGE SCALE GENOMIC DNA]</scope>
    <source>
        <strain evidence="3">RA 99-880 / ATCC MYA-4621 / FGSC 9543 / NRRL 43880</strain>
    </source>
</reference>
<feature type="region of interest" description="Disordered" evidence="1">
    <location>
        <begin position="53"/>
        <end position="84"/>
    </location>
</feature>
<dbReference type="GeneID" id="93607879"/>
<dbReference type="Proteomes" id="UP000009138">
    <property type="component" value="Unassembled WGS sequence"/>
</dbReference>
<sequence>MRQVVLEILKADLIQFKEAQNSLKKHINPMLESITKLGNLNCLKQIACEDTESNQKVNVQENTKKQEPREETTVNQNVPAGENTNKHVTQNFGALLNSSGSSASNVTNWVKIKKSSGNSVNGNGPVTAICEPNNRKRLYEITNSIENVLREKVLFLREMITTAKTRNTN</sequence>
<dbReference type="AlphaFoldDB" id="I1BJ23"/>
<feature type="compositionally biased region" description="Basic and acidic residues" evidence="1">
    <location>
        <begin position="62"/>
        <end position="72"/>
    </location>
</feature>
<evidence type="ECO:0000313" key="2">
    <source>
        <dbReference type="EMBL" id="EIE76203.1"/>
    </source>
</evidence>
<keyword evidence="3" id="KW-1185">Reference proteome</keyword>